<dbReference type="Proteomes" id="UP001356427">
    <property type="component" value="Unassembled WGS sequence"/>
</dbReference>
<feature type="non-terminal residue" evidence="1">
    <location>
        <position position="80"/>
    </location>
</feature>
<proteinExistence type="predicted"/>
<keyword evidence="2" id="KW-1185">Reference proteome</keyword>
<evidence type="ECO:0000313" key="2">
    <source>
        <dbReference type="Proteomes" id="UP001356427"/>
    </source>
</evidence>
<reference evidence="1 2" key="1">
    <citation type="submission" date="2021-04" db="EMBL/GenBank/DDBJ databases">
        <authorList>
            <person name="De Guttry C."/>
            <person name="Zahm M."/>
            <person name="Klopp C."/>
            <person name="Cabau C."/>
            <person name="Louis A."/>
            <person name="Berthelot C."/>
            <person name="Parey E."/>
            <person name="Roest Crollius H."/>
            <person name="Montfort J."/>
            <person name="Robinson-Rechavi M."/>
            <person name="Bucao C."/>
            <person name="Bouchez O."/>
            <person name="Gislard M."/>
            <person name="Lluch J."/>
            <person name="Milhes M."/>
            <person name="Lampietro C."/>
            <person name="Lopez Roques C."/>
            <person name="Donnadieu C."/>
            <person name="Braasch I."/>
            <person name="Desvignes T."/>
            <person name="Postlethwait J."/>
            <person name="Bobe J."/>
            <person name="Wedekind C."/>
            <person name="Guiguen Y."/>
        </authorList>
    </citation>
    <scope>NUCLEOTIDE SEQUENCE [LARGE SCALE GENOMIC DNA]</scope>
    <source>
        <strain evidence="1">Cs_M1</strain>
        <tissue evidence="1">Blood</tissue>
    </source>
</reference>
<comment type="caution">
    <text evidence="1">The sequence shown here is derived from an EMBL/GenBank/DDBJ whole genome shotgun (WGS) entry which is preliminary data.</text>
</comment>
<accession>A0AAN8KZ46</accession>
<gene>
    <name evidence="1" type="ORF">J4Q44_G00318090</name>
</gene>
<dbReference type="AlphaFoldDB" id="A0AAN8KZ46"/>
<sequence length="80" mass="8950">MECWGISTCNYWNLTPASASLLPPPSCFPLPDLPFGLTTDTRTLRYHSCSEPGSVTLPVNLDLLFPYFWKPGQLHVVNKP</sequence>
<dbReference type="EMBL" id="JAGTTL010000031">
    <property type="protein sequence ID" value="KAK6297226.1"/>
    <property type="molecule type" value="Genomic_DNA"/>
</dbReference>
<evidence type="ECO:0000313" key="1">
    <source>
        <dbReference type="EMBL" id="KAK6297226.1"/>
    </source>
</evidence>
<protein>
    <submittedName>
        <fullName evidence="1">Uncharacterized protein</fullName>
    </submittedName>
</protein>
<organism evidence="1 2">
    <name type="scientific">Coregonus suidteri</name>
    <dbReference type="NCBI Taxonomy" id="861788"/>
    <lineage>
        <taxon>Eukaryota</taxon>
        <taxon>Metazoa</taxon>
        <taxon>Chordata</taxon>
        <taxon>Craniata</taxon>
        <taxon>Vertebrata</taxon>
        <taxon>Euteleostomi</taxon>
        <taxon>Actinopterygii</taxon>
        <taxon>Neopterygii</taxon>
        <taxon>Teleostei</taxon>
        <taxon>Protacanthopterygii</taxon>
        <taxon>Salmoniformes</taxon>
        <taxon>Salmonidae</taxon>
        <taxon>Coregoninae</taxon>
        <taxon>Coregonus</taxon>
    </lineage>
</organism>
<name>A0AAN8KZ46_9TELE</name>